<dbReference type="FunFam" id="3.40.640.10:FF:000014">
    <property type="entry name" value="Adenosylmethionine-8-amino-7-oxononanoate aminotransferase, probable"/>
    <property type="match status" value="1"/>
</dbReference>
<dbReference type="InterPro" id="IPR049704">
    <property type="entry name" value="Aminotrans_3_PPA_site"/>
</dbReference>
<dbReference type="Pfam" id="PF00202">
    <property type="entry name" value="Aminotran_3"/>
    <property type="match status" value="1"/>
</dbReference>
<dbReference type="AlphaFoldDB" id="A0A6N6JMY0"/>
<dbReference type="GO" id="GO:0008483">
    <property type="term" value="F:transaminase activity"/>
    <property type="evidence" value="ECO:0007669"/>
    <property type="project" value="UniProtKB-KW"/>
</dbReference>
<name>A0A6N6JMY0_9RHOB</name>
<dbReference type="Proteomes" id="UP000436822">
    <property type="component" value="Unassembled WGS sequence"/>
</dbReference>
<dbReference type="PANTHER" id="PTHR43094">
    <property type="entry name" value="AMINOTRANSFERASE"/>
    <property type="match status" value="1"/>
</dbReference>
<evidence type="ECO:0000256" key="4">
    <source>
        <dbReference type="ARBA" id="ARBA00022679"/>
    </source>
</evidence>
<comment type="similarity">
    <text evidence="2 6">Belongs to the class-III pyridoxal-phosphate-dependent aminotransferase family.</text>
</comment>
<comment type="cofactor">
    <cofactor evidence="1">
        <name>pyridoxal 5'-phosphate</name>
        <dbReference type="ChEBI" id="CHEBI:597326"/>
    </cofactor>
</comment>
<evidence type="ECO:0000256" key="6">
    <source>
        <dbReference type="RuleBase" id="RU003560"/>
    </source>
</evidence>
<proteinExistence type="inferred from homology"/>
<comment type="caution">
    <text evidence="7">The sequence shown here is derived from an EMBL/GenBank/DDBJ whole genome shotgun (WGS) entry which is preliminary data.</text>
</comment>
<dbReference type="Gene3D" id="3.90.1150.10">
    <property type="entry name" value="Aspartate Aminotransferase, domain 1"/>
    <property type="match status" value="1"/>
</dbReference>
<evidence type="ECO:0000256" key="1">
    <source>
        <dbReference type="ARBA" id="ARBA00001933"/>
    </source>
</evidence>
<gene>
    <name evidence="7" type="ORF">KIN_39130</name>
</gene>
<dbReference type="RefSeq" id="WP_159810242.1">
    <property type="nucleotide sequence ID" value="NZ_BLJE01000006.1"/>
</dbReference>
<accession>A0A6N6JMY0</accession>
<dbReference type="Gene3D" id="3.40.640.10">
    <property type="entry name" value="Type I PLP-dependent aspartate aminotransferase-like (Major domain)"/>
    <property type="match status" value="1"/>
</dbReference>
<dbReference type="CDD" id="cd00610">
    <property type="entry name" value="OAT_like"/>
    <property type="match status" value="1"/>
</dbReference>
<keyword evidence="8" id="KW-1185">Reference proteome</keyword>
<evidence type="ECO:0000256" key="2">
    <source>
        <dbReference type="ARBA" id="ARBA00008954"/>
    </source>
</evidence>
<dbReference type="GO" id="GO:0005829">
    <property type="term" value="C:cytosol"/>
    <property type="evidence" value="ECO:0007669"/>
    <property type="project" value="TreeGrafter"/>
</dbReference>
<sequence length="461" mass="50369">MKDTPKDLDPQQLDRRHLLHPWTHFDSFAADGALMLDRGEGCYVWDTADRRYLDAVGGLWCTNIGLGRKEMADAIADQALRLAFSNTFVDMGNTPSAKLAAKLADLAPGDLNRVHFTTGGSTAIDSAYRMVAFYHRVMGRPEKTHVIARDQSYHGATYASISIGKRPGDKVPEFAYAQDGIHHVSAPDTYRMPDGFDEAVLSDRLVAEFEAKIKEIGTDRVGAFFAEPIQASGGVVMPPDGYLKRMADVCRKHDILFIADEVVTGFGRIGHWFASEDVFDVTPDIICCAKGLSSGYQPIGAVIFSDRIYNAMQGDRWYASGYTYAGHPVACAAALKNIEIIEDEDLLHRAKRVGGYLEARLGALSDLPMVGDVRGRRLMMCVESVADKETKTPLPDHLGVGKLISNAAEAHGLLVRPIGALNVISPALVITEAEIDFMAETLEVAIQEVADDLVRNGERIA</sequence>
<dbReference type="InterPro" id="IPR005814">
    <property type="entry name" value="Aminotrans_3"/>
</dbReference>
<reference evidence="7 8" key="1">
    <citation type="submission" date="2019-12" db="EMBL/GenBank/DDBJ databases">
        <title>Litoreibacter badius sp. nov., a novel bacteriochlorophyll a-containing bacterium in the genus Litoreibacter.</title>
        <authorList>
            <person name="Kanamuro M."/>
            <person name="Takabe Y."/>
            <person name="Mori K."/>
            <person name="Takaichi S."/>
            <person name="Hanada S."/>
        </authorList>
    </citation>
    <scope>NUCLEOTIDE SEQUENCE [LARGE SCALE GENOMIC DNA]</scope>
    <source>
        <strain evidence="7 8">K6</strain>
    </source>
</reference>
<dbReference type="InterPro" id="IPR015424">
    <property type="entry name" value="PyrdxlP-dep_Trfase"/>
</dbReference>
<dbReference type="PROSITE" id="PS00600">
    <property type="entry name" value="AA_TRANSFER_CLASS_3"/>
    <property type="match status" value="1"/>
</dbReference>
<keyword evidence="3 7" id="KW-0032">Aminotransferase</keyword>
<dbReference type="InterPro" id="IPR015422">
    <property type="entry name" value="PyrdxlP-dep_Trfase_small"/>
</dbReference>
<dbReference type="SUPFAM" id="SSF53383">
    <property type="entry name" value="PLP-dependent transferases"/>
    <property type="match status" value="1"/>
</dbReference>
<keyword evidence="4 7" id="KW-0808">Transferase</keyword>
<dbReference type="InterPro" id="IPR015421">
    <property type="entry name" value="PyrdxlP-dep_Trfase_major"/>
</dbReference>
<dbReference type="NCBIfam" id="NF005447">
    <property type="entry name" value="PRK07036.1"/>
    <property type="match status" value="1"/>
</dbReference>
<evidence type="ECO:0000256" key="3">
    <source>
        <dbReference type="ARBA" id="ARBA00022576"/>
    </source>
</evidence>
<protein>
    <submittedName>
        <fullName evidence="7">Aspartate aminotransferase family protein</fullName>
    </submittedName>
</protein>
<dbReference type="GO" id="GO:0030170">
    <property type="term" value="F:pyridoxal phosphate binding"/>
    <property type="evidence" value="ECO:0007669"/>
    <property type="project" value="InterPro"/>
</dbReference>
<evidence type="ECO:0000313" key="8">
    <source>
        <dbReference type="Proteomes" id="UP000436822"/>
    </source>
</evidence>
<dbReference type="OrthoDB" id="9801834at2"/>
<evidence type="ECO:0000313" key="7">
    <source>
        <dbReference type="EMBL" id="GFE66839.1"/>
    </source>
</evidence>
<keyword evidence="5 6" id="KW-0663">Pyridoxal phosphate</keyword>
<dbReference type="EMBL" id="BLJE01000006">
    <property type="protein sequence ID" value="GFE66839.1"/>
    <property type="molecule type" value="Genomic_DNA"/>
</dbReference>
<evidence type="ECO:0000256" key="5">
    <source>
        <dbReference type="ARBA" id="ARBA00022898"/>
    </source>
</evidence>
<dbReference type="PIRSF" id="PIRSF000521">
    <property type="entry name" value="Transaminase_4ab_Lys_Orn"/>
    <property type="match status" value="1"/>
</dbReference>
<dbReference type="PANTHER" id="PTHR43094:SF1">
    <property type="entry name" value="AMINOTRANSFERASE CLASS-III"/>
    <property type="match status" value="1"/>
</dbReference>
<organism evidence="7 8">
    <name type="scientific">Litoreibacter roseus</name>
    <dbReference type="NCBI Taxonomy" id="2601869"/>
    <lineage>
        <taxon>Bacteria</taxon>
        <taxon>Pseudomonadati</taxon>
        <taxon>Pseudomonadota</taxon>
        <taxon>Alphaproteobacteria</taxon>
        <taxon>Rhodobacterales</taxon>
        <taxon>Roseobacteraceae</taxon>
        <taxon>Litoreibacter</taxon>
    </lineage>
</organism>